<evidence type="ECO:0000256" key="1">
    <source>
        <dbReference type="SAM" id="MobiDB-lite"/>
    </source>
</evidence>
<feature type="region of interest" description="Disordered" evidence="1">
    <location>
        <begin position="1"/>
        <end position="62"/>
    </location>
</feature>
<sequence length="93" mass="10358">MQNDLHAITYPRATESARDDYPHARPATAPQRPTMRARKASLRPTLPKTAGAGRGRQAHNPPHLPFAYPVFRRFARFILADTLLAADVSLDLV</sequence>
<name>A0A1I4RKQ4_9PROT</name>
<evidence type="ECO:0000313" key="2">
    <source>
        <dbReference type="EMBL" id="SFM52523.1"/>
    </source>
</evidence>
<reference evidence="3" key="1">
    <citation type="submission" date="2016-10" db="EMBL/GenBank/DDBJ databases">
        <authorList>
            <person name="Varghese N."/>
            <person name="Submissions S."/>
        </authorList>
    </citation>
    <scope>NUCLEOTIDE SEQUENCE [LARGE SCALE GENOMIC DNA]</scope>
    <source>
        <strain evidence="3">Nm44</strain>
    </source>
</reference>
<organism evidence="2 3">
    <name type="scientific">Nitrosomonas communis</name>
    <dbReference type="NCBI Taxonomy" id="44574"/>
    <lineage>
        <taxon>Bacteria</taxon>
        <taxon>Pseudomonadati</taxon>
        <taxon>Pseudomonadota</taxon>
        <taxon>Betaproteobacteria</taxon>
        <taxon>Nitrosomonadales</taxon>
        <taxon>Nitrosomonadaceae</taxon>
        <taxon>Nitrosomonas</taxon>
    </lineage>
</organism>
<protein>
    <submittedName>
        <fullName evidence="2">Uncharacterized protein</fullName>
    </submittedName>
</protein>
<accession>A0A1I4RKQ4</accession>
<dbReference type="EMBL" id="FOUB01000033">
    <property type="protein sequence ID" value="SFM52523.1"/>
    <property type="molecule type" value="Genomic_DNA"/>
</dbReference>
<dbReference type="AlphaFoldDB" id="A0A1I4RKQ4"/>
<proteinExistence type="predicted"/>
<keyword evidence="3" id="KW-1185">Reference proteome</keyword>
<evidence type="ECO:0000313" key="3">
    <source>
        <dbReference type="Proteomes" id="UP000183287"/>
    </source>
</evidence>
<gene>
    <name evidence="2" type="ORF">SAMN05421863_103332</name>
</gene>
<dbReference type="Proteomes" id="UP000183287">
    <property type="component" value="Unassembled WGS sequence"/>
</dbReference>